<comment type="caution">
    <text evidence="7">The sequence shown here is derived from an EMBL/GenBank/DDBJ whole genome shotgun (WGS) entry which is preliminary data.</text>
</comment>
<protein>
    <submittedName>
        <fullName evidence="7">Insecticide toxin TcdB-like protein</fullName>
    </submittedName>
</protein>
<sequence>MSQSNNTGVELFSPSLPKGGGSIKGMEGSVTAPGSDGMARFNVPLPVTSGRTITPDINISYSNGNGNGPFGMGWHMGLMCIRRRTNSGIPSYKPVDQYIGPDGEVLIPESDEKGQAVIRQANTAQGIELGETFTVTRYFPRIESTFNLLEHWEASDDSTTAPFWLIHSADGSLHCLGKTAQARIASPDDSSKIAEWLLEESVSPFGEHIYYQYKEEDNTGINLKQDNHQYGANRYLKSIHYGNKVAYHSLYLWNEEIPTDNQWLYFLMLDYGESDISVNVPPKYTYQGEWLARADCFSRYEYGFEVRTCRLCHQILMFHNFTELSEEPTLVWRMQLEYDEKPTVSILSAVQQLAYETDGKLLSMPPLEFDYTQAEIRQSVDWKPFLPAPELNNGEQYQIVDLYGEGIPGLLYQDKDHWHYRSPVRSDTPDGITYESWKPLPQIPVNSRNGMLLDINGDGYLEWLVAQSGVIGSYNMNPDKTWSNFVPFKALPTEFFHPKAQLSNVTGSGLPDLVMIGPKSVRFYAGEESGFKHSREVWQKAGITLPIEGLNDKELVAFSDMLGSGQSHLVRIRHDGVTCWPNIGQGMFGEPLVLSGFTINENDFNPKRVYLADLDGSGTSDIIYASHDTLLIYQNLSGNRFADPVRISLPDGVHFDNLCQLQPADIYGRGVSSLVLNVPYISPRSWCLDLCSIKPYLLKSTSNNLGASNEFFYRSSAQYWLDEKQSNASAVCTLPFPINVISCIQTLDEISGSTMIQEYTYRGGVYDRVENEFAGFGYIDTKEEERDSEGIISNHTQPMLTRSWYHTGQKEDETRPFAQFWQGDPMAFHLKSSRLTAFDLEVAKDVPLDSPNKQQEYWLYRSLKGMPLRTEIFRGDILESSPYLVESYRYQVRLLQSTDSECTVLPLQLEQLTYNYEQISSDPQYTQQIQQFYDEYGFSTQSVTIHYPRREPPNENPYPETLPDTSWSSSYDSQQMVLRFTRQRGKLYHLTNAENWRLGIPHQTRLDAFVYPTESVPGEGISTESLGDDGILQSPAQEQAYGGQTETIYVGEDKPDLRALVYYTRNAVLDEVCLKAYEGILSDEQLNSLLTSAGYKQSTRILGFEDEPDVLVAEQGFTRYAGKEGFYRMLGQQASLLTGEQVFSWDDNWCVITFVEDAVKNKTQIAYDYRFLQANQITDANNNVSQVQLDALGRVIYSRIWGTEKGKDVGFRPELEFSPPVTIDQALALVPPLPVGSCYVYDTNSWMGTVSFEQLSELVSDSKEEWNFLIANCFITPDGRIRTRGRCQQALSQLLPSVSNLLSNAIRNPSHTLILSADRYPDDPSQQIQAKIIFSDGLGRMIQSSQKAEPKREILTNATGDLTKSENKTRWIISERVDYVVKGAVIRSFQPYYLTDWHYINNEDVSIPMYATNHYYDALSRQIRVVNAKGYESRTAFYPWFTVNEDENDTWNNRTIEK</sequence>
<dbReference type="GO" id="GO:0005576">
    <property type="term" value="C:extracellular region"/>
    <property type="evidence" value="ECO:0007669"/>
    <property type="project" value="UniProtKB-SubCell"/>
</dbReference>
<organism evidence="7 8">
    <name type="scientific">Bacillus thuringiensis</name>
    <dbReference type="NCBI Taxonomy" id="1428"/>
    <lineage>
        <taxon>Bacteria</taxon>
        <taxon>Bacillati</taxon>
        <taxon>Bacillota</taxon>
        <taxon>Bacilli</taxon>
        <taxon>Bacillales</taxon>
        <taxon>Bacillaceae</taxon>
        <taxon>Bacillus</taxon>
        <taxon>Bacillus cereus group</taxon>
    </lineage>
</organism>
<evidence type="ECO:0000256" key="1">
    <source>
        <dbReference type="ARBA" id="ARBA00004613"/>
    </source>
</evidence>
<dbReference type="PRINTS" id="PR01341">
    <property type="entry name" value="SALSPVBPROT"/>
</dbReference>
<dbReference type="InterPro" id="IPR003284">
    <property type="entry name" value="Sal_SpvB"/>
</dbReference>
<dbReference type="Pfam" id="PF12256">
    <property type="entry name" value="TcdB_toxin_midN"/>
    <property type="match status" value="1"/>
</dbReference>
<feature type="region of interest" description="Disordered" evidence="4">
    <location>
        <begin position="948"/>
        <end position="967"/>
    </location>
</feature>
<reference evidence="7 8" key="1">
    <citation type="submission" date="2019-03" db="EMBL/GenBank/DDBJ databases">
        <title>Above-ground endophytic microbial communities from plants in different locations in the United States.</title>
        <authorList>
            <person name="Frank C."/>
        </authorList>
    </citation>
    <scope>NUCLEOTIDE SEQUENCE [LARGE SCALE GENOMIC DNA]</scope>
    <source>
        <strain evidence="7 8">LP_2_YM</strain>
    </source>
</reference>
<dbReference type="Pfam" id="PF03534">
    <property type="entry name" value="SpvB"/>
    <property type="match status" value="1"/>
</dbReference>
<evidence type="ECO:0000259" key="5">
    <source>
        <dbReference type="Pfam" id="PF12255"/>
    </source>
</evidence>
<gene>
    <name evidence="7" type="ORF">EC910_11239</name>
</gene>
<keyword evidence="3" id="KW-0843">Virulence</keyword>
<dbReference type="InterPro" id="IPR022044">
    <property type="entry name" value="TcdB_toxin_mid/C"/>
</dbReference>
<keyword evidence="2" id="KW-0964">Secreted</keyword>
<dbReference type="Proteomes" id="UP000295285">
    <property type="component" value="Unassembled WGS sequence"/>
</dbReference>
<name>A0A4R4BD34_BACTU</name>
<evidence type="ECO:0000313" key="8">
    <source>
        <dbReference type="Proteomes" id="UP000295285"/>
    </source>
</evidence>
<evidence type="ECO:0000256" key="4">
    <source>
        <dbReference type="SAM" id="MobiDB-lite"/>
    </source>
</evidence>
<evidence type="ECO:0000256" key="3">
    <source>
        <dbReference type="ARBA" id="ARBA00023026"/>
    </source>
</evidence>
<accession>A0A4R4BD34</accession>
<proteinExistence type="predicted"/>
<comment type="subcellular location">
    <subcellularLocation>
        <location evidence="1">Secreted</location>
    </subcellularLocation>
</comment>
<feature type="domain" description="Insecticide toxin TcdB middle/C-terminal" evidence="5">
    <location>
        <begin position="858"/>
        <end position="1000"/>
    </location>
</feature>
<dbReference type="SUPFAM" id="SSF69318">
    <property type="entry name" value="Integrin alpha N-terminal domain"/>
    <property type="match status" value="1"/>
</dbReference>
<dbReference type="InterPro" id="IPR028994">
    <property type="entry name" value="Integrin_alpha_N"/>
</dbReference>
<dbReference type="EMBL" id="SMDG01000012">
    <property type="protein sequence ID" value="TCW53090.1"/>
    <property type="molecule type" value="Genomic_DNA"/>
</dbReference>
<evidence type="ECO:0000259" key="6">
    <source>
        <dbReference type="Pfam" id="PF12256"/>
    </source>
</evidence>
<dbReference type="GO" id="GO:0005737">
    <property type="term" value="C:cytoplasm"/>
    <property type="evidence" value="ECO:0007669"/>
    <property type="project" value="InterPro"/>
</dbReference>
<evidence type="ECO:0000256" key="2">
    <source>
        <dbReference type="ARBA" id="ARBA00022525"/>
    </source>
</evidence>
<dbReference type="InterPro" id="IPR022045">
    <property type="entry name" value="TcdB_toxin_mid/N"/>
</dbReference>
<feature type="region of interest" description="Disordered" evidence="4">
    <location>
        <begin position="1"/>
        <end position="26"/>
    </location>
</feature>
<evidence type="ECO:0000313" key="7">
    <source>
        <dbReference type="EMBL" id="TCW53090.1"/>
    </source>
</evidence>
<dbReference type="RefSeq" id="WP_131933836.1">
    <property type="nucleotide sequence ID" value="NZ_SMDF01000012.1"/>
</dbReference>
<feature type="domain" description="Insecticide toxin TcdB middle/N-terminal" evidence="6">
    <location>
        <begin position="650"/>
        <end position="808"/>
    </location>
</feature>
<dbReference type="Pfam" id="PF12255">
    <property type="entry name" value="TcdB_toxin_midC"/>
    <property type="match status" value="1"/>
</dbReference>